<dbReference type="OrthoDB" id="2066200at2"/>
<sequence length="239" mass="27638">MNIMQRIKDGANRATEKAQGLVEVNKIKTHMNDIEREMDIYFLQMGKVFYQGYQSQDMSEAETEMVKLSKACDTLWEEIEGLRGRIAELKNEKLCECGQVAPLDINYCPYCGTKLSEVRNQPRQGKSVVPEKESIQPEDLVILNPEYPDTNEKLDYPVNIDKQSQGIDRERRQVEELERERERQLELDRRVRYWKGQDHDELSGEDEVAASEESINCQICAVDLPVGSKWCTRCGAEQI</sequence>
<reference evidence="2 3" key="1">
    <citation type="submission" date="2016-02" db="EMBL/GenBank/DDBJ databases">
        <title>Paenibacillus sp. LPB0068, isolated from Crassostrea gigas.</title>
        <authorList>
            <person name="Shin S.-K."/>
            <person name="Yi H."/>
        </authorList>
    </citation>
    <scope>NUCLEOTIDE SEQUENCE [LARGE SCALE GENOMIC DNA]</scope>
    <source>
        <strain evidence="2 3">LPB0068</strain>
    </source>
</reference>
<keyword evidence="3" id="KW-1185">Reference proteome</keyword>
<dbReference type="Proteomes" id="UP000077134">
    <property type="component" value="Unassembled WGS sequence"/>
</dbReference>
<accession>A0A167BSF7</accession>
<feature type="coiled-coil region" evidence="1">
    <location>
        <begin position="160"/>
        <end position="187"/>
    </location>
</feature>
<evidence type="ECO:0000313" key="2">
    <source>
        <dbReference type="EMBL" id="OAB72391.1"/>
    </source>
</evidence>
<proteinExistence type="predicted"/>
<name>A0A167BSF7_9BACL</name>
<dbReference type="RefSeq" id="WP_068659873.1">
    <property type="nucleotide sequence ID" value="NZ_CP017770.1"/>
</dbReference>
<dbReference type="EMBL" id="LSFN01000035">
    <property type="protein sequence ID" value="OAB72391.1"/>
    <property type="molecule type" value="Genomic_DNA"/>
</dbReference>
<evidence type="ECO:0008006" key="4">
    <source>
        <dbReference type="Google" id="ProtNLM"/>
    </source>
</evidence>
<dbReference type="STRING" id="1763538.LPB68_09495"/>
<organism evidence="2 3">
    <name type="scientific">Paenibacillus crassostreae</name>
    <dbReference type="NCBI Taxonomy" id="1763538"/>
    <lineage>
        <taxon>Bacteria</taxon>
        <taxon>Bacillati</taxon>
        <taxon>Bacillota</taxon>
        <taxon>Bacilli</taxon>
        <taxon>Bacillales</taxon>
        <taxon>Paenibacillaceae</taxon>
        <taxon>Paenibacillus</taxon>
    </lineage>
</organism>
<dbReference type="AlphaFoldDB" id="A0A167BSF7"/>
<gene>
    <name evidence="2" type="ORF">PNBC_15940</name>
</gene>
<evidence type="ECO:0000256" key="1">
    <source>
        <dbReference type="SAM" id="Coils"/>
    </source>
</evidence>
<keyword evidence="1" id="KW-0175">Coiled coil</keyword>
<dbReference type="KEGG" id="pcx:LPB68_09495"/>
<evidence type="ECO:0000313" key="3">
    <source>
        <dbReference type="Proteomes" id="UP000077134"/>
    </source>
</evidence>
<comment type="caution">
    <text evidence="2">The sequence shown here is derived from an EMBL/GenBank/DDBJ whole genome shotgun (WGS) entry which is preliminary data.</text>
</comment>
<protein>
    <recommendedName>
        <fullName evidence="4">Zinc ribbon domain-containing protein</fullName>
    </recommendedName>
</protein>